<evidence type="ECO:0000313" key="6">
    <source>
        <dbReference type="Proteomes" id="UP000186817"/>
    </source>
</evidence>
<protein>
    <submittedName>
        <fullName evidence="5">Acetylcholinesterase</fullName>
    </submittedName>
</protein>
<organism evidence="5 6">
    <name type="scientific">Symbiodinium microadriaticum</name>
    <name type="common">Dinoflagellate</name>
    <name type="synonym">Zooxanthella microadriatica</name>
    <dbReference type="NCBI Taxonomy" id="2951"/>
    <lineage>
        <taxon>Eukaryota</taxon>
        <taxon>Sar</taxon>
        <taxon>Alveolata</taxon>
        <taxon>Dinophyceae</taxon>
        <taxon>Suessiales</taxon>
        <taxon>Symbiodiniaceae</taxon>
        <taxon>Symbiodinium</taxon>
    </lineage>
</organism>
<proteinExistence type="inferred from homology"/>
<feature type="signal peptide" evidence="3">
    <location>
        <begin position="1"/>
        <end position="19"/>
    </location>
</feature>
<feature type="chain" id="PRO_5012254873" evidence="3">
    <location>
        <begin position="20"/>
        <end position="912"/>
    </location>
</feature>
<name>A0A1Q9D281_SYMMI</name>
<feature type="domain" description="Carboxylesterase type B" evidence="4">
    <location>
        <begin position="314"/>
        <end position="483"/>
    </location>
</feature>
<comment type="similarity">
    <text evidence="1">Belongs to the type-B carboxylesterase/lipase family.</text>
</comment>
<keyword evidence="2" id="KW-0378">Hydrolase</keyword>
<comment type="caution">
    <text evidence="5">The sequence shown here is derived from an EMBL/GenBank/DDBJ whole genome shotgun (WGS) entry which is preliminary data.</text>
</comment>
<dbReference type="Gene3D" id="3.40.50.1820">
    <property type="entry name" value="alpha/beta hydrolase"/>
    <property type="match status" value="2"/>
</dbReference>
<accession>A0A1Q9D281</accession>
<dbReference type="EMBL" id="LSRX01000768">
    <property type="protein sequence ID" value="OLP89290.1"/>
    <property type="molecule type" value="Genomic_DNA"/>
</dbReference>
<dbReference type="OrthoDB" id="429318at2759"/>
<evidence type="ECO:0000313" key="5">
    <source>
        <dbReference type="EMBL" id="OLP89290.1"/>
    </source>
</evidence>
<evidence type="ECO:0000256" key="1">
    <source>
        <dbReference type="ARBA" id="ARBA00005964"/>
    </source>
</evidence>
<feature type="domain" description="Carboxylesterase type B" evidence="4">
    <location>
        <begin position="123"/>
        <end position="294"/>
    </location>
</feature>
<keyword evidence="6" id="KW-1185">Reference proteome</keyword>
<dbReference type="InterPro" id="IPR002018">
    <property type="entry name" value="CarbesteraseB"/>
</dbReference>
<dbReference type="PROSITE" id="PS00122">
    <property type="entry name" value="CARBOXYLESTERASE_B_1"/>
    <property type="match status" value="1"/>
</dbReference>
<dbReference type="Pfam" id="PF00135">
    <property type="entry name" value="COesterase"/>
    <property type="match status" value="3"/>
</dbReference>
<dbReference type="PANTHER" id="PTHR11559">
    <property type="entry name" value="CARBOXYLESTERASE"/>
    <property type="match status" value="1"/>
</dbReference>
<evidence type="ECO:0000256" key="3">
    <source>
        <dbReference type="SAM" id="SignalP"/>
    </source>
</evidence>
<dbReference type="GO" id="GO:0016787">
    <property type="term" value="F:hydrolase activity"/>
    <property type="evidence" value="ECO:0007669"/>
    <property type="project" value="UniProtKB-KW"/>
</dbReference>
<evidence type="ECO:0000256" key="2">
    <source>
        <dbReference type="ARBA" id="ARBA00022801"/>
    </source>
</evidence>
<gene>
    <name evidence="5" type="primary">ACHE</name>
    <name evidence="5" type="ORF">AK812_SmicGene29262</name>
</gene>
<dbReference type="AlphaFoldDB" id="A0A1Q9D281"/>
<dbReference type="InterPro" id="IPR050309">
    <property type="entry name" value="Type-B_Carboxylest/Lipase"/>
</dbReference>
<evidence type="ECO:0000259" key="4">
    <source>
        <dbReference type="Pfam" id="PF00135"/>
    </source>
</evidence>
<dbReference type="InterPro" id="IPR019826">
    <property type="entry name" value="Carboxylesterase_B_AS"/>
</dbReference>
<keyword evidence="3" id="KW-0732">Signal</keyword>
<dbReference type="Proteomes" id="UP000186817">
    <property type="component" value="Unassembled WGS sequence"/>
</dbReference>
<feature type="domain" description="Carboxylesterase type B" evidence="4">
    <location>
        <begin position="632"/>
        <end position="857"/>
    </location>
</feature>
<dbReference type="InterPro" id="IPR029058">
    <property type="entry name" value="AB_hydrolase_fold"/>
</dbReference>
<dbReference type="SUPFAM" id="SSF53474">
    <property type="entry name" value="alpha/beta-Hydrolases"/>
    <property type="match status" value="2"/>
</dbReference>
<sequence>MARLRRLLPCLLAFAPASRITVQDHASPSRGDAAAELCCCNITANQSGQDHASPSRGDAAAELCDFGCIGWARTTHIGNVLPAVTRVGRWGHCHVSMALGPPASPCKGATASCECETTVDARVPGNGNVKGRVLTKKSAHRTVAGFFGLRYAMYTGRWEHSQPLEDFTNWKQAEQTTDHCSSKFLQQLRTHSEIHDQFCFQWLPALGRFGTEPCLTLDVYTPAVVNTPGSSAASPFRLAVDSGLPVMVFIEGGGFLVGDKYQQGIYDARKLAQKQNIIVVSVNYRLGVFGWLHHPYLKNEAHGWDMDALWEGMESVWFGTEPCLTLDVYTPAVVNTPGSSAASPFRLAVDSGLPVMVFIEGGGFLVGDKYQQGIYDARKLAQKQNIIVVSVNYRLGVFGWLHHPYLKNEAGEVLANFGLRDQLQALQWVQKNIAAFGGDPSRVTLVGESAGAMSICAHLASPTSRGFFHSAVLESGNCDGLFIWQPRKYAEDYGLRYMRGVFGRIRGCYLSELSHNTTYKASQNGCSTDDTAPMKLVRDLCRNLFFGGYEEVTMRVMADILPFENVGGCDTDYRGCKADLPSGLELDQALLKCAERLPTKYVWVNQFALIHHYTRSDSSYISKFMGMGWFGAPPPPHLPWAPIVDLDFQGELDFAGGSGLASLPLHSYEGMNSRLQMRTITSGFNRDEGSLFYLLLPNFFSGIDTKNGLSDTDYRKLLKSMACPDWGPACTKPGCVEPAECEERVDTATLRVQRMLTDMLFVCPNFRFLRQMHNHSDATLRTYQFAADDEVPAWLPPLRSLLGAFHFSELFFVMGDKEGPGGNLPLSGGALGFGLGWTKQDVRISSNMSGSWGALVRGEELPSWPTWDSGQMNRFVLGVPNNVDIMPMESMIADHHCDFFDGLNRKLIKDVS</sequence>
<reference evidence="5 6" key="1">
    <citation type="submission" date="2016-02" db="EMBL/GenBank/DDBJ databases">
        <title>Genome analysis of coral dinoflagellate symbionts highlights evolutionary adaptations to a symbiotic lifestyle.</title>
        <authorList>
            <person name="Aranda M."/>
            <person name="Li Y."/>
            <person name="Liew Y.J."/>
            <person name="Baumgarten S."/>
            <person name="Simakov O."/>
            <person name="Wilson M."/>
            <person name="Piel J."/>
            <person name="Ashoor H."/>
            <person name="Bougouffa S."/>
            <person name="Bajic V.B."/>
            <person name="Ryu T."/>
            <person name="Ravasi T."/>
            <person name="Bayer T."/>
            <person name="Micklem G."/>
            <person name="Kim H."/>
            <person name="Bhak J."/>
            <person name="Lajeunesse T.C."/>
            <person name="Voolstra C.R."/>
        </authorList>
    </citation>
    <scope>NUCLEOTIDE SEQUENCE [LARGE SCALE GENOMIC DNA]</scope>
    <source>
        <strain evidence="5 6">CCMP2467</strain>
    </source>
</reference>